<feature type="domain" description="HTH cro/C1-type" evidence="2">
    <location>
        <begin position="6"/>
        <end position="60"/>
    </location>
</feature>
<evidence type="ECO:0000313" key="3">
    <source>
        <dbReference type="EMBL" id="UYO62829.1"/>
    </source>
</evidence>
<accession>A0ABY6HG05</accession>
<dbReference type="Gene3D" id="1.10.260.40">
    <property type="entry name" value="lambda repressor-like DNA-binding domains"/>
    <property type="match status" value="1"/>
</dbReference>
<dbReference type="InterPro" id="IPR010982">
    <property type="entry name" value="Lambda_DNA-bd_dom_sf"/>
</dbReference>
<protein>
    <submittedName>
        <fullName evidence="3">Helix-turn-helix domain-containing protein</fullName>
    </submittedName>
</protein>
<dbReference type="PANTHER" id="PTHR46558">
    <property type="entry name" value="TRACRIPTIONAL REGULATORY PROTEIN-RELATED-RELATED"/>
    <property type="match status" value="1"/>
</dbReference>
<dbReference type="Proteomes" id="UP001163550">
    <property type="component" value="Chromosome"/>
</dbReference>
<reference evidence="3" key="1">
    <citation type="submission" date="2021-11" db="EMBL/GenBank/DDBJ databases">
        <title>Isoprene-degrading acetogen.</title>
        <authorList>
            <person name="Yang Y."/>
            <person name="Jin H."/>
            <person name="Yan J."/>
        </authorList>
    </citation>
    <scope>NUCLEOTIDE SEQUENCE</scope>
    <source>
        <strain evidence="3">Berkeley</strain>
    </source>
</reference>
<evidence type="ECO:0000256" key="1">
    <source>
        <dbReference type="ARBA" id="ARBA00023125"/>
    </source>
</evidence>
<dbReference type="CDD" id="cd00093">
    <property type="entry name" value="HTH_XRE"/>
    <property type="match status" value="1"/>
</dbReference>
<evidence type="ECO:0000259" key="2">
    <source>
        <dbReference type="PROSITE" id="PS50943"/>
    </source>
</evidence>
<proteinExistence type="predicted"/>
<dbReference type="EMBL" id="CP087994">
    <property type="protein sequence ID" value="UYO62829.1"/>
    <property type="molecule type" value="Genomic_DNA"/>
</dbReference>
<sequence>MFGKRLKQLRESREITQQELADILNVSVGTIGMYEIDKRLPNNKNREKIAKYFNVSSDYLLGNTDDPLPVRDVDQDLHDEHDYNKELDAFLNDDEMSSMFYDYKNWTEEEKRNLLNILKGQEALRQMNKKK</sequence>
<dbReference type="PANTHER" id="PTHR46558:SF11">
    <property type="entry name" value="HTH-TYPE TRANSCRIPTIONAL REGULATOR XRE"/>
    <property type="match status" value="1"/>
</dbReference>
<dbReference type="PROSITE" id="PS50943">
    <property type="entry name" value="HTH_CROC1"/>
    <property type="match status" value="1"/>
</dbReference>
<evidence type="ECO:0000313" key="4">
    <source>
        <dbReference type="Proteomes" id="UP001163550"/>
    </source>
</evidence>
<dbReference type="SMART" id="SM00530">
    <property type="entry name" value="HTH_XRE"/>
    <property type="match status" value="1"/>
</dbReference>
<organism evidence="3 4">
    <name type="scientific">Acetobacterium wieringae</name>
    <dbReference type="NCBI Taxonomy" id="52694"/>
    <lineage>
        <taxon>Bacteria</taxon>
        <taxon>Bacillati</taxon>
        <taxon>Bacillota</taxon>
        <taxon>Clostridia</taxon>
        <taxon>Eubacteriales</taxon>
        <taxon>Eubacteriaceae</taxon>
        <taxon>Acetobacterium</taxon>
    </lineage>
</organism>
<dbReference type="SUPFAM" id="SSF47413">
    <property type="entry name" value="lambda repressor-like DNA-binding domains"/>
    <property type="match status" value="1"/>
</dbReference>
<keyword evidence="1" id="KW-0238">DNA-binding</keyword>
<gene>
    <name evidence="3" type="ORF">LNN31_19005</name>
</gene>
<keyword evidence="4" id="KW-1185">Reference proteome</keyword>
<dbReference type="RefSeq" id="WP_263992857.1">
    <property type="nucleotide sequence ID" value="NZ_CP087994.1"/>
</dbReference>
<name>A0ABY6HG05_9FIRM</name>
<dbReference type="Pfam" id="PF01381">
    <property type="entry name" value="HTH_3"/>
    <property type="match status" value="1"/>
</dbReference>
<dbReference type="InterPro" id="IPR001387">
    <property type="entry name" value="Cro/C1-type_HTH"/>
</dbReference>